<evidence type="ECO:0000256" key="2">
    <source>
        <dbReference type="PROSITE-ProRule" id="PRU00335"/>
    </source>
</evidence>
<keyword evidence="1 2" id="KW-0238">DNA-binding</keyword>
<dbReference type="PRINTS" id="PR00455">
    <property type="entry name" value="HTHTETR"/>
</dbReference>
<proteinExistence type="predicted"/>
<dbReference type="Gene3D" id="1.10.357.10">
    <property type="entry name" value="Tetracycline Repressor, domain 2"/>
    <property type="match status" value="1"/>
</dbReference>
<feature type="DNA-binding region" description="H-T-H motif" evidence="2">
    <location>
        <begin position="40"/>
        <end position="59"/>
    </location>
</feature>
<keyword evidence="5" id="KW-1185">Reference proteome</keyword>
<dbReference type="Pfam" id="PF17920">
    <property type="entry name" value="TetR_C_16"/>
    <property type="match status" value="1"/>
</dbReference>
<evidence type="ECO:0000313" key="4">
    <source>
        <dbReference type="EMBL" id="MDP9847148.1"/>
    </source>
</evidence>
<comment type="caution">
    <text evidence="4">The sequence shown here is derived from an EMBL/GenBank/DDBJ whole genome shotgun (WGS) entry which is preliminary data.</text>
</comment>
<dbReference type="InterPro" id="IPR001647">
    <property type="entry name" value="HTH_TetR"/>
</dbReference>
<dbReference type="Pfam" id="PF00440">
    <property type="entry name" value="TetR_N"/>
    <property type="match status" value="1"/>
</dbReference>
<feature type="domain" description="HTH tetR-type" evidence="3">
    <location>
        <begin position="17"/>
        <end position="77"/>
    </location>
</feature>
<dbReference type="EMBL" id="JAUSQU010000001">
    <property type="protein sequence ID" value="MDP9847148.1"/>
    <property type="molecule type" value="Genomic_DNA"/>
</dbReference>
<dbReference type="SUPFAM" id="SSF46689">
    <property type="entry name" value="Homeodomain-like"/>
    <property type="match status" value="1"/>
</dbReference>
<evidence type="ECO:0000256" key="1">
    <source>
        <dbReference type="ARBA" id="ARBA00023125"/>
    </source>
</evidence>
<dbReference type="InterPro" id="IPR041678">
    <property type="entry name" value="TetR_C_16"/>
</dbReference>
<organism evidence="4 5">
    <name type="scientific">Streptosporangium lutulentum</name>
    <dbReference type="NCBI Taxonomy" id="1461250"/>
    <lineage>
        <taxon>Bacteria</taxon>
        <taxon>Bacillati</taxon>
        <taxon>Actinomycetota</taxon>
        <taxon>Actinomycetes</taxon>
        <taxon>Streptosporangiales</taxon>
        <taxon>Streptosporangiaceae</taxon>
        <taxon>Streptosporangium</taxon>
    </lineage>
</organism>
<dbReference type="RefSeq" id="WP_307564181.1">
    <property type="nucleotide sequence ID" value="NZ_JAUSQU010000001.1"/>
</dbReference>
<evidence type="ECO:0000259" key="3">
    <source>
        <dbReference type="PROSITE" id="PS50977"/>
    </source>
</evidence>
<dbReference type="PANTHER" id="PTHR30055:SF235">
    <property type="entry name" value="TRANSCRIPTIONAL REGULATORY PROTEIN"/>
    <property type="match status" value="1"/>
</dbReference>
<reference evidence="4 5" key="1">
    <citation type="submission" date="2023-07" db="EMBL/GenBank/DDBJ databases">
        <title>Sequencing the genomes of 1000 actinobacteria strains.</title>
        <authorList>
            <person name="Klenk H.-P."/>
        </authorList>
    </citation>
    <scope>NUCLEOTIDE SEQUENCE [LARGE SCALE GENOMIC DNA]</scope>
    <source>
        <strain evidence="4 5">DSM 46740</strain>
    </source>
</reference>
<dbReference type="PANTHER" id="PTHR30055">
    <property type="entry name" value="HTH-TYPE TRANSCRIPTIONAL REGULATOR RUTR"/>
    <property type="match status" value="1"/>
</dbReference>
<gene>
    <name evidence="4" type="ORF">J2853_006359</name>
</gene>
<dbReference type="InterPro" id="IPR009057">
    <property type="entry name" value="Homeodomain-like_sf"/>
</dbReference>
<sequence length="203" mass="21618">MATDASASAPRRTRDAEATQRAILGAAIDAFARSGYDGASTRDIARDAGVDPRLITRYFGSKEALFTRAVEETYRHPLMMIPGRNREVAKALLGGAPLEQAKGLLLTIRSAGNERAVEIMRDHLEQHYQRDLADALSGPDPEMRAALLIAVCTGMQMQRNVLGNRALLSSDSDMSVDLLAAALDLIGASDAPAPASGDTLPST</sequence>
<protein>
    <submittedName>
        <fullName evidence="4">AcrR family transcriptional regulator</fullName>
    </submittedName>
</protein>
<evidence type="ECO:0000313" key="5">
    <source>
        <dbReference type="Proteomes" id="UP001225356"/>
    </source>
</evidence>
<dbReference type="Proteomes" id="UP001225356">
    <property type="component" value="Unassembled WGS sequence"/>
</dbReference>
<dbReference type="SUPFAM" id="SSF48498">
    <property type="entry name" value="Tetracyclin repressor-like, C-terminal domain"/>
    <property type="match status" value="1"/>
</dbReference>
<dbReference type="PROSITE" id="PS50977">
    <property type="entry name" value="HTH_TETR_2"/>
    <property type="match status" value="1"/>
</dbReference>
<name>A0ABT9QK65_9ACTN</name>
<accession>A0ABT9QK65</accession>
<dbReference type="InterPro" id="IPR036271">
    <property type="entry name" value="Tet_transcr_reg_TetR-rel_C_sf"/>
</dbReference>
<dbReference type="InterPro" id="IPR050109">
    <property type="entry name" value="HTH-type_TetR-like_transc_reg"/>
</dbReference>